<reference evidence="2 3" key="1">
    <citation type="submission" date="2017-12" db="EMBL/GenBank/DDBJ databases">
        <title>Taxonomic description and draft genome of Pradoshia cofamensis Gen. nov., sp. nov., a thermotolerant bacillale isolated from anterior gut of earthworm Eisenia fetida.</title>
        <authorList>
            <person name="Saha T."/>
            <person name="Chakraborty R."/>
        </authorList>
    </citation>
    <scope>NUCLEOTIDE SEQUENCE [LARGE SCALE GENOMIC DNA]</scope>
    <source>
        <strain evidence="2 3">EAG3</strain>
    </source>
</reference>
<dbReference type="PANTHER" id="PTHR37292">
    <property type="entry name" value="VNG6097C"/>
    <property type="match status" value="1"/>
</dbReference>
<gene>
    <name evidence="2" type="ORF">CYL18_02515</name>
</gene>
<dbReference type="OrthoDB" id="9798761at2"/>
<evidence type="ECO:0000259" key="1">
    <source>
        <dbReference type="Pfam" id="PF03235"/>
    </source>
</evidence>
<dbReference type="AlphaFoldDB" id="A0A2S7N488"/>
<name>A0A2S7N488_9BACI</name>
<dbReference type="RefSeq" id="WP_104847877.1">
    <property type="nucleotide sequence ID" value="NZ_PKOZ01000001.1"/>
</dbReference>
<protein>
    <recommendedName>
        <fullName evidence="1">GmrSD restriction endonucleases N-terminal domain-containing protein</fullName>
    </recommendedName>
</protein>
<dbReference type="Proteomes" id="UP000239663">
    <property type="component" value="Unassembled WGS sequence"/>
</dbReference>
<proteinExistence type="predicted"/>
<dbReference type="EMBL" id="PKOZ01000001">
    <property type="protein sequence ID" value="PQD96780.1"/>
    <property type="molecule type" value="Genomic_DNA"/>
</dbReference>
<keyword evidence="3" id="KW-1185">Reference proteome</keyword>
<accession>A0A2S7N488</accession>
<organism evidence="2 3">
    <name type="scientific">Pradoshia eiseniae</name>
    <dbReference type="NCBI Taxonomy" id="2064768"/>
    <lineage>
        <taxon>Bacteria</taxon>
        <taxon>Bacillati</taxon>
        <taxon>Bacillota</taxon>
        <taxon>Bacilli</taxon>
        <taxon>Bacillales</taxon>
        <taxon>Bacillaceae</taxon>
        <taxon>Pradoshia</taxon>
    </lineage>
</organism>
<feature type="domain" description="GmrSD restriction endonucleases N-terminal" evidence="1">
    <location>
        <begin position="14"/>
        <end position="215"/>
    </location>
</feature>
<sequence>MSNYQVNNTTVNALLSWIDQGIVAIPEIQRPFVWKPSKVRDLLDSLYNDYPVGYIITWQNPDARLKDGSISHGKRILIDGQQRITALMAAISGKEIVTKEYSKRRIIISFNPIDEIFEVQNPAIMKDKRWIPDISDVFNNGFDTFGFINSFCSKNPDISHNKLNEVLQKLIGIRYSSIGVIELSYTLDIETVTEIFIRINSAGVNLSQADFAMSKISVNDQYNGPLIRKTIDYFCHLIKSPIVYENIINNDSDYVQSADFNKIKWVKDYNTNIYEPSYSDLLRVAFTFKFLRGKLANLVSLLSGRDFDTREYREEIIEESFEKLHDGVLKFVNETNFKRFIMILKSAGVINQKIVRSQNALNFAYALFLLLREKNVNDSLINQIVRKWLVASILTERYSGSPESMFDFDIKRFAMHENPFEYVRNVEAGELSEAFWENIMITNLNTSVSSSPYFNLFVMSQIYDKDNAFLSKSITVQQLIEERGDVHHVFPKKYLQSNGYNSRGQYNQIANYAYTEQVVNLAIRAKSPKEYMGLVKQQINGEKLCIGEINNLDELKENLKMNCIPESIFEMESADYSHFLEERRRFIVEKIRHYYNRL</sequence>
<comment type="caution">
    <text evidence="2">The sequence shown here is derived from an EMBL/GenBank/DDBJ whole genome shotgun (WGS) entry which is preliminary data.</text>
</comment>
<dbReference type="Pfam" id="PF03235">
    <property type="entry name" value="GmrSD_N"/>
    <property type="match status" value="1"/>
</dbReference>
<dbReference type="PANTHER" id="PTHR37292:SF2">
    <property type="entry name" value="DUF262 DOMAIN-CONTAINING PROTEIN"/>
    <property type="match status" value="1"/>
</dbReference>
<evidence type="ECO:0000313" key="2">
    <source>
        <dbReference type="EMBL" id="PQD96780.1"/>
    </source>
</evidence>
<evidence type="ECO:0000313" key="3">
    <source>
        <dbReference type="Proteomes" id="UP000239663"/>
    </source>
</evidence>
<dbReference type="InterPro" id="IPR004919">
    <property type="entry name" value="GmrSD_N"/>
</dbReference>